<dbReference type="GO" id="GO:0003723">
    <property type="term" value="F:RNA binding"/>
    <property type="evidence" value="ECO:0007669"/>
    <property type="project" value="UniProtKB-KW"/>
</dbReference>
<dbReference type="Proteomes" id="UP001196408">
    <property type="component" value="Unassembled WGS sequence"/>
</dbReference>
<reference evidence="8 11" key="1">
    <citation type="submission" date="2021-06" db="EMBL/GenBank/DDBJ databases">
        <title>Collection of gut derived symbiotic bacterial strains cultured from healthy donors.</title>
        <authorList>
            <person name="Lin H."/>
            <person name="Littmann E."/>
            <person name="Pamer E.G."/>
        </authorList>
    </citation>
    <scope>NUCLEOTIDE SEQUENCE</scope>
    <source>
        <strain evidence="9 11">MSK.21.70</strain>
        <strain evidence="8">MSK.21.82</strain>
    </source>
</reference>
<dbReference type="InterPro" id="IPR010173">
    <property type="entry name" value="CRISPR-assoc_Csm5"/>
</dbReference>
<dbReference type="InterPro" id="IPR005537">
    <property type="entry name" value="RAMP_III_fam"/>
</dbReference>
<sequence length="380" mass="44048">MKNYLKSYRIHLKVVGPVFIGSGKELSKKEYLFYKNNQIAVIDIAKFYLELKKINKLNSFEAFMLDEHENLGVWIKKNQINNSIIDKCIKYTLDKGDIEETKRRNVMLEFVKDPYGNPYVPGSSLKGMFRTIFLADRLINHSKDYTIQRKQFKEKVFEKETNKKRYLSRNIQDIEAKTFRTLHRPDTKYDDAVNDIMAGFIVSDSEPLSVEDLTLAQKVDVHVKKGAKNLPSVRECLKPGTDIVFTVTIDTSICPYTKQDIIESINYFDDNYNKYFVEPFTAVEYINDGSVFLGGGSGYASKTAVYPLYDGEDSEQTVRIVQQIMVNTTVPDRKTRRSLHKHEDDLRLYGISPHTIKCTYYHDQLLQMGLCQLDKIEELN</sequence>
<evidence type="ECO:0000256" key="4">
    <source>
        <dbReference type="ARBA" id="ARBA00022884"/>
    </source>
</evidence>
<organism evidence="8 10">
    <name type="scientific">Catenibacterium mitsuokai</name>
    <dbReference type="NCBI Taxonomy" id="100886"/>
    <lineage>
        <taxon>Bacteria</taxon>
        <taxon>Bacillati</taxon>
        <taxon>Bacillota</taxon>
        <taxon>Erysipelotrichia</taxon>
        <taxon>Erysipelotrichales</taxon>
        <taxon>Coprobacillaceae</taxon>
        <taxon>Catenibacterium</taxon>
    </lineage>
</organism>
<dbReference type="EMBL" id="JAHOEF010000077">
    <property type="protein sequence ID" value="MBV3383450.1"/>
    <property type="molecule type" value="Genomic_DNA"/>
</dbReference>
<dbReference type="AlphaFoldDB" id="A0AAW4MSX9"/>
<evidence type="ECO:0000256" key="1">
    <source>
        <dbReference type="ARBA" id="ARBA00003088"/>
    </source>
</evidence>
<feature type="domain" description="CRISPR type III-associated protein" evidence="7">
    <location>
        <begin position="12"/>
        <end position="295"/>
    </location>
</feature>
<keyword evidence="11" id="KW-1185">Reference proteome</keyword>
<keyword evidence="4" id="KW-0694">RNA-binding</keyword>
<dbReference type="GO" id="GO:0051607">
    <property type="term" value="P:defense response to virus"/>
    <property type="evidence" value="ECO:0007669"/>
    <property type="project" value="UniProtKB-KW"/>
</dbReference>
<evidence type="ECO:0000313" key="8">
    <source>
        <dbReference type="EMBL" id="MBV3383450.1"/>
    </source>
</evidence>
<name>A0AAW4MSX9_9FIRM</name>
<accession>A0AAW4MSX9</accession>
<dbReference type="PANTHER" id="PTHR38007">
    <property type="entry name" value="CRISPR SYSTEM CMS PROTEIN CSM5"/>
    <property type="match status" value="1"/>
</dbReference>
<evidence type="ECO:0000256" key="6">
    <source>
        <dbReference type="ARBA" id="ARBA00031720"/>
    </source>
</evidence>
<comment type="caution">
    <text evidence="8">The sequence shown here is derived from an EMBL/GenBank/DDBJ whole genome shotgun (WGS) entry which is preliminary data.</text>
</comment>
<keyword evidence="5" id="KW-0051">Antiviral defense</keyword>
<dbReference type="EMBL" id="JAHOEL010000076">
    <property type="protein sequence ID" value="MBV3393472.1"/>
    <property type="molecule type" value="Genomic_DNA"/>
</dbReference>
<evidence type="ECO:0000256" key="5">
    <source>
        <dbReference type="ARBA" id="ARBA00023118"/>
    </source>
</evidence>
<proteinExistence type="inferred from homology"/>
<gene>
    <name evidence="8" type="primary">csm5</name>
    <name evidence="8" type="ORF">KSV97_09555</name>
    <name evidence="9" type="ORF">KSW06_09480</name>
</gene>
<comment type="function">
    <text evidence="1">This subunit might be involved in maturation of a crRNA intermediate to its mature form.</text>
</comment>
<protein>
    <recommendedName>
        <fullName evidence="3">CRISPR system Cms protein Csm5</fullName>
    </recommendedName>
    <alternativeName>
        <fullName evidence="6">CRISPR type III A-associated protein Csm5</fullName>
    </alternativeName>
</protein>
<dbReference type="PANTHER" id="PTHR38007:SF1">
    <property type="entry name" value="CRISPR SYSTEM CMS PROTEIN CSM5"/>
    <property type="match status" value="1"/>
</dbReference>
<dbReference type="Pfam" id="PF03787">
    <property type="entry name" value="RAMPs"/>
    <property type="match status" value="1"/>
</dbReference>
<dbReference type="Proteomes" id="UP001197492">
    <property type="component" value="Unassembled WGS sequence"/>
</dbReference>
<evidence type="ECO:0000256" key="2">
    <source>
        <dbReference type="ARBA" id="ARBA00006680"/>
    </source>
</evidence>
<evidence type="ECO:0000313" key="9">
    <source>
        <dbReference type="EMBL" id="MBV3393472.1"/>
    </source>
</evidence>
<evidence type="ECO:0000259" key="7">
    <source>
        <dbReference type="Pfam" id="PF03787"/>
    </source>
</evidence>
<evidence type="ECO:0000313" key="10">
    <source>
        <dbReference type="Proteomes" id="UP001196408"/>
    </source>
</evidence>
<comment type="similarity">
    <text evidence="2">Belongs to the CRISPR-associated Csm5 family.</text>
</comment>
<evidence type="ECO:0000313" key="11">
    <source>
        <dbReference type="Proteomes" id="UP001197492"/>
    </source>
</evidence>
<evidence type="ECO:0000256" key="3">
    <source>
        <dbReference type="ARBA" id="ARBA00016113"/>
    </source>
</evidence>
<dbReference type="RefSeq" id="WP_217748133.1">
    <property type="nucleotide sequence ID" value="NZ_JAHOEB010000078.1"/>
</dbReference>
<dbReference type="NCBIfam" id="TIGR01899">
    <property type="entry name" value="cas_TM1807_csm5"/>
    <property type="match status" value="1"/>
</dbReference>